<dbReference type="NCBIfam" id="TIGR02532">
    <property type="entry name" value="IV_pilin_GFxxxE"/>
    <property type="match status" value="1"/>
</dbReference>
<evidence type="ECO:0000313" key="4">
    <source>
        <dbReference type="EMBL" id="MBS7458015.1"/>
    </source>
</evidence>
<keyword evidence="2" id="KW-1133">Transmembrane helix</keyword>
<sequence>MLPSPRHGSGPSATSVRRAAAARGPGRAGQRGVGLIEVLIAVLVLGVGLLGIAALQALALRNNQDALARSQAVIQTYAILDLMRADREAALAGAYNIGSTCSAPAGEGGSADAVATWIQTLHQDVDPEACGSIRCGATRCEVTVRWDEGGGVATAGRGASDAPGLQSFAMETRL</sequence>
<dbReference type="Pfam" id="PF07963">
    <property type="entry name" value="N_methyl"/>
    <property type="match status" value="1"/>
</dbReference>
<gene>
    <name evidence="3" type="primary">pilV</name>
    <name evidence="4" type="ORF">KB893_012825</name>
    <name evidence="3" type="ORF">KB893_07370</name>
</gene>
<proteinExistence type="predicted"/>
<protein>
    <submittedName>
        <fullName evidence="3">Type IV pilus modification protein PilV</fullName>
    </submittedName>
</protein>
<comment type="caution">
    <text evidence="3">The sequence shown here is derived from an EMBL/GenBank/DDBJ whole genome shotgun (WGS) entry which is preliminary data.</text>
</comment>
<feature type="transmembrane region" description="Helical" evidence="2">
    <location>
        <begin position="38"/>
        <end position="60"/>
    </location>
</feature>
<keyword evidence="2" id="KW-0472">Membrane</keyword>
<evidence type="ECO:0000313" key="5">
    <source>
        <dbReference type="Proteomes" id="UP000675747"/>
    </source>
</evidence>
<dbReference type="Proteomes" id="UP000675747">
    <property type="component" value="Unassembled WGS sequence"/>
</dbReference>
<dbReference type="RefSeq" id="WP_211926274.1">
    <property type="nucleotide sequence ID" value="NZ_JAGQFT020000008.1"/>
</dbReference>
<dbReference type="InterPro" id="IPR012902">
    <property type="entry name" value="N_methyl_site"/>
</dbReference>
<dbReference type="NCBIfam" id="TIGR02523">
    <property type="entry name" value="type_IV_pilV"/>
    <property type="match status" value="1"/>
</dbReference>
<keyword evidence="5" id="KW-1185">Reference proteome</keyword>
<name>A0A8J7VSI6_9GAMM</name>
<reference evidence="3" key="2">
    <citation type="submission" date="2021-04" db="EMBL/GenBank/DDBJ databases">
        <authorList>
            <person name="Karlyshev A.V."/>
        </authorList>
    </citation>
    <scope>NUCLEOTIDE SEQUENCE</scope>
    <source>
        <strain evidence="3">LMG 29479</strain>
    </source>
</reference>
<evidence type="ECO:0000256" key="2">
    <source>
        <dbReference type="SAM" id="Phobius"/>
    </source>
</evidence>
<reference evidence="4 5" key="1">
    <citation type="journal article" date="2021" name="Microbiol. Resour. Announc.">
        <title>Draft Genome Sequence of Coralloluteibacterium stylophorae LMG 29479T.</title>
        <authorList>
            <person name="Karlyshev A.V."/>
            <person name="Kudryashova E.B."/>
            <person name="Ariskina E.V."/>
            <person name="Conroy A.P."/>
            <person name="Abidueva E.Y."/>
        </authorList>
    </citation>
    <scope>NUCLEOTIDE SEQUENCE [LARGE SCALE GENOMIC DNA]</scope>
    <source>
        <strain evidence="4 5">LMG 29479</strain>
    </source>
</reference>
<dbReference type="EMBL" id="JAGQFT010000045">
    <property type="protein sequence ID" value="MBR0562332.1"/>
    <property type="molecule type" value="Genomic_DNA"/>
</dbReference>
<feature type="region of interest" description="Disordered" evidence="1">
    <location>
        <begin position="1"/>
        <end position="29"/>
    </location>
</feature>
<accession>A0A8J7VSI6</accession>
<dbReference type="AlphaFoldDB" id="A0A8J7VSI6"/>
<evidence type="ECO:0000313" key="3">
    <source>
        <dbReference type="EMBL" id="MBR0562332.1"/>
    </source>
</evidence>
<keyword evidence="2" id="KW-0812">Transmembrane</keyword>
<organism evidence="3">
    <name type="scientific">Coralloluteibacterium stylophorae</name>
    <dbReference type="NCBI Taxonomy" id="1776034"/>
    <lineage>
        <taxon>Bacteria</taxon>
        <taxon>Pseudomonadati</taxon>
        <taxon>Pseudomonadota</taxon>
        <taxon>Gammaproteobacteria</taxon>
        <taxon>Lysobacterales</taxon>
        <taxon>Lysobacteraceae</taxon>
        <taxon>Coralloluteibacterium</taxon>
    </lineage>
</organism>
<dbReference type="EMBL" id="JAGQFT020000008">
    <property type="protein sequence ID" value="MBS7458015.1"/>
    <property type="molecule type" value="Genomic_DNA"/>
</dbReference>
<evidence type="ECO:0000256" key="1">
    <source>
        <dbReference type="SAM" id="MobiDB-lite"/>
    </source>
</evidence>
<dbReference type="InterPro" id="IPR013362">
    <property type="entry name" value="Pilus_4_PilV"/>
</dbReference>